<sequence length="386" mass="42477">MRAQLLSVALVATLVSAEPWGHPSWQSKDSCIEFFVSVPVDTVTYPPLFPPFANQYEATENLLQSTSRTAPPATAVLGEPKNISTTFKISAKYCPPAGHGYGESVDTVLLLTHGLGFDKSYWSFEFPPGDPSKYSFTAHATPKGFATLSYDRLGCGSSEHLDPYNTIQAQIELATLISLTRLLREGKLHHSVPVPKKVVHVGHSWGSLLSNGLASAAGDLTDGIVLTGFSHLVIYQQWFLHSTGYHLASLNQPKRFGNFESGYLTWGDQVYNQYSFLTWPFFDPGVLKFAEDNKWPFTAGEFLTGGFVPVVSPGFKKPVLMMVAEFDLIFCGANCTGIVSGPAHQVFPDADLQIYEQPNTGHGMNLHFNATGWYDVVFDWVKSHDL</sequence>
<dbReference type="InterPro" id="IPR000073">
    <property type="entry name" value="AB_hydrolase_1"/>
</dbReference>
<dbReference type="Proteomes" id="UP000799772">
    <property type="component" value="Unassembled WGS sequence"/>
</dbReference>
<dbReference type="OrthoDB" id="190201at2759"/>
<protein>
    <submittedName>
        <fullName evidence="3">Alpha/beta-hydrolase</fullName>
    </submittedName>
</protein>
<dbReference type="InterPro" id="IPR029058">
    <property type="entry name" value="AB_hydrolase_fold"/>
</dbReference>
<reference evidence="3" key="1">
    <citation type="journal article" date="2020" name="Stud. Mycol.">
        <title>101 Dothideomycetes genomes: a test case for predicting lifestyles and emergence of pathogens.</title>
        <authorList>
            <person name="Haridas S."/>
            <person name="Albert R."/>
            <person name="Binder M."/>
            <person name="Bloem J."/>
            <person name="Labutti K."/>
            <person name="Salamov A."/>
            <person name="Andreopoulos B."/>
            <person name="Baker S."/>
            <person name="Barry K."/>
            <person name="Bills G."/>
            <person name="Bluhm B."/>
            <person name="Cannon C."/>
            <person name="Castanera R."/>
            <person name="Culley D."/>
            <person name="Daum C."/>
            <person name="Ezra D."/>
            <person name="Gonzalez J."/>
            <person name="Henrissat B."/>
            <person name="Kuo A."/>
            <person name="Liang C."/>
            <person name="Lipzen A."/>
            <person name="Lutzoni F."/>
            <person name="Magnuson J."/>
            <person name="Mondo S."/>
            <person name="Nolan M."/>
            <person name="Ohm R."/>
            <person name="Pangilinan J."/>
            <person name="Park H.-J."/>
            <person name="Ramirez L."/>
            <person name="Alfaro M."/>
            <person name="Sun H."/>
            <person name="Tritt A."/>
            <person name="Yoshinaga Y."/>
            <person name="Zwiers L.-H."/>
            <person name="Turgeon B."/>
            <person name="Goodwin S."/>
            <person name="Spatafora J."/>
            <person name="Crous P."/>
            <person name="Grigoriev I."/>
        </authorList>
    </citation>
    <scope>NUCLEOTIDE SEQUENCE</scope>
    <source>
        <strain evidence="3">CBS 133067</strain>
    </source>
</reference>
<feature type="signal peptide" evidence="1">
    <location>
        <begin position="1"/>
        <end position="17"/>
    </location>
</feature>
<keyword evidence="4" id="KW-1185">Reference proteome</keyword>
<gene>
    <name evidence="3" type="ORF">NA57DRAFT_60770</name>
</gene>
<evidence type="ECO:0000313" key="3">
    <source>
        <dbReference type="EMBL" id="KAF2094130.1"/>
    </source>
</evidence>
<dbReference type="Gene3D" id="3.40.50.1820">
    <property type="entry name" value="alpha/beta hydrolase"/>
    <property type="match status" value="1"/>
</dbReference>
<feature type="chain" id="PRO_5040466629" evidence="1">
    <location>
        <begin position="18"/>
        <end position="386"/>
    </location>
</feature>
<keyword evidence="1" id="KW-0732">Signal</keyword>
<organism evidence="3 4">
    <name type="scientific">Rhizodiscina lignyota</name>
    <dbReference type="NCBI Taxonomy" id="1504668"/>
    <lineage>
        <taxon>Eukaryota</taxon>
        <taxon>Fungi</taxon>
        <taxon>Dikarya</taxon>
        <taxon>Ascomycota</taxon>
        <taxon>Pezizomycotina</taxon>
        <taxon>Dothideomycetes</taxon>
        <taxon>Pleosporomycetidae</taxon>
        <taxon>Aulographales</taxon>
        <taxon>Rhizodiscinaceae</taxon>
        <taxon>Rhizodiscina</taxon>
    </lineage>
</organism>
<evidence type="ECO:0000256" key="1">
    <source>
        <dbReference type="SAM" id="SignalP"/>
    </source>
</evidence>
<evidence type="ECO:0000313" key="4">
    <source>
        <dbReference type="Proteomes" id="UP000799772"/>
    </source>
</evidence>
<proteinExistence type="predicted"/>
<dbReference type="AlphaFoldDB" id="A0A9P4I357"/>
<evidence type="ECO:0000259" key="2">
    <source>
        <dbReference type="Pfam" id="PF12697"/>
    </source>
</evidence>
<dbReference type="Pfam" id="PF12697">
    <property type="entry name" value="Abhydrolase_6"/>
    <property type="match status" value="1"/>
</dbReference>
<name>A0A9P4I357_9PEZI</name>
<feature type="domain" description="AB hydrolase-1" evidence="2">
    <location>
        <begin position="109"/>
        <end position="366"/>
    </location>
</feature>
<dbReference type="SUPFAM" id="SSF53474">
    <property type="entry name" value="alpha/beta-Hydrolases"/>
    <property type="match status" value="1"/>
</dbReference>
<comment type="caution">
    <text evidence="3">The sequence shown here is derived from an EMBL/GenBank/DDBJ whole genome shotgun (WGS) entry which is preliminary data.</text>
</comment>
<dbReference type="EMBL" id="ML978135">
    <property type="protein sequence ID" value="KAF2094130.1"/>
    <property type="molecule type" value="Genomic_DNA"/>
</dbReference>
<accession>A0A9P4I357</accession>